<feature type="domain" description="BRCT" evidence="1">
    <location>
        <begin position="55"/>
        <end position="135"/>
    </location>
</feature>
<proteinExistence type="predicted"/>
<dbReference type="CDD" id="cd17748">
    <property type="entry name" value="BRCT_DNA_ligase_like"/>
    <property type="match status" value="1"/>
</dbReference>
<dbReference type="InterPro" id="IPR036420">
    <property type="entry name" value="BRCT_dom_sf"/>
</dbReference>
<reference evidence="2 3" key="1">
    <citation type="submission" date="2018-10" db="EMBL/GenBank/DDBJ databases">
        <title>Transmission dynamics of multidrug resistant bacteria on intensive care unit surfaces.</title>
        <authorList>
            <person name="D'Souza A.W."/>
            <person name="Potter R.F."/>
            <person name="Wallace M."/>
            <person name="Shupe A."/>
            <person name="Patel S."/>
            <person name="Sun S."/>
            <person name="Gul D."/>
            <person name="Kwon J.H."/>
            <person name="Andleeb S."/>
            <person name="Burnham C.-A.D."/>
            <person name="Dantas G."/>
        </authorList>
    </citation>
    <scope>NUCLEOTIDE SEQUENCE [LARGE SCALE GENOMIC DNA]</scope>
    <source>
        <strain evidence="2 3">WF_348</strain>
    </source>
</reference>
<dbReference type="InterPro" id="IPR001357">
    <property type="entry name" value="BRCT_dom"/>
</dbReference>
<organism evidence="2 3">
    <name type="scientific">Empedobacter falsenii</name>
    <dbReference type="NCBI Taxonomy" id="343874"/>
    <lineage>
        <taxon>Bacteria</taxon>
        <taxon>Pseudomonadati</taxon>
        <taxon>Bacteroidota</taxon>
        <taxon>Flavobacteriia</taxon>
        <taxon>Flavobacteriales</taxon>
        <taxon>Weeksellaceae</taxon>
        <taxon>Empedobacter</taxon>
    </lineage>
</organism>
<dbReference type="RefSeq" id="WP_125348953.1">
    <property type="nucleotide sequence ID" value="NZ_RHPN01000002.1"/>
</dbReference>
<evidence type="ECO:0000259" key="1">
    <source>
        <dbReference type="PROSITE" id="PS50172"/>
    </source>
</evidence>
<dbReference type="SUPFAM" id="SSF52113">
    <property type="entry name" value="BRCT domain"/>
    <property type="match status" value="1"/>
</dbReference>
<gene>
    <name evidence="2" type="ORF">EGI89_01985</name>
</gene>
<dbReference type="SMART" id="SM00292">
    <property type="entry name" value="BRCT"/>
    <property type="match status" value="1"/>
</dbReference>
<accession>A0A3R8SNT1</accession>
<name>A0A3R8SNT1_9FLAO</name>
<dbReference type="PROSITE" id="PS50172">
    <property type="entry name" value="BRCT"/>
    <property type="match status" value="1"/>
</dbReference>
<protein>
    <recommendedName>
        <fullName evidence="1">BRCT domain-containing protein</fullName>
    </recommendedName>
</protein>
<dbReference type="AlphaFoldDB" id="A0A3R8SNT1"/>
<comment type="caution">
    <text evidence="2">The sequence shown here is derived from an EMBL/GenBank/DDBJ whole genome shotgun (WGS) entry which is preliminary data.</text>
</comment>
<evidence type="ECO:0000313" key="3">
    <source>
        <dbReference type="Proteomes" id="UP000267844"/>
    </source>
</evidence>
<sequence>MEEKEIREKILYHENEIKKLKELLKPFNSANAEKFADFQSRKIEKELLSKKEIEDNGNVFWNKNVVITGKFDNFQDRNIIAKYLQENGAKIQSSINSKTDFAIIGKDAGPSKLKKVEELNINIINENDFLNIYNS</sequence>
<dbReference type="EMBL" id="RHPO01000002">
    <property type="protein sequence ID" value="RRT94158.1"/>
    <property type="molecule type" value="Genomic_DNA"/>
</dbReference>
<evidence type="ECO:0000313" key="2">
    <source>
        <dbReference type="EMBL" id="RRT94158.1"/>
    </source>
</evidence>
<dbReference type="Pfam" id="PF00533">
    <property type="entry name" value="BRCT"/>
    <property type="match status" value="1"/>
</dbReference>
<dbReference type="Proteomes" id="UP000267844">
    <property type="component" value="Unassembled WGS sequence"/>
</dbReference>
<dbReference type="Gene3D" id="3.40.50.10190">
    <property type="entry name" value="BRCT domain"/>
    <property type="match status" value="1"/>
</dbReference>